<dbReference type="SMART" id="SM00342">
    <property type="entry name" value="HTH_ARAC"/>
    <property type="match status" value="1"/>
</dbReference>
<dbReference type="SUPFAM" id="SSF46689">
    <property type="entry name" value="Homeodomain-like"/>
    <property type="match status" value="2"/>
</dbReference>
<evidence type="ECO:0000256" key="3">
    <source>
        <dbReference type="ARBA" id="ARBA00023163"/>
    </source>
</evidence>
<dbReference type="OrthoDB" id="7285481at2"/>
<gene>
    <name evidence="6" type="ORF">SAMN05421757_101780</name>
</gene>
<feature type="domain" description="Galectin" evidence="5">
    <location>
        <begin position="1"/>
        <end position="40"/>
    </location>
</feature>
<dbReference type="PROSITE" id="PS51304">
    <property type="entry name" value="GALECTIN"/>
    <property type="match status" value="1"/>
</dbReference>
<dbReference type="GO" id="GO:0030246">
    <property type="term" value="F:carbohydrate binding"/>
    <property type="evidence" value="ECO:0007669"/>
    <property type="project" value="InterPro"/>
</dbReference>
<dbReference type="Proteomes" id="UP000198426">
    <property type="component" value="Unassembled WGS sequence"/>
</dbReference>
<dbReference type="AlphaFoldDB" id="A0A239DFQ3"/>
<dbReference type="GO" id="GO:0043565">
    <property type="term" value="F:sequence-specific DNA binding"/>
    <property type="evidence" value="ECO:0007669"/>
    <property type="project" value="InterPro"/>
</dbReference>
<dbReference type="PROSITE" id="PS00041">
    <property type="entry name" value="HTH_ARAC_FAMILY_1"/>
    <property type="match status" value="1"/>
</dbReference>
<dbReference type="RefSeq" id="WP_089231409.1">
    <property type="nucleotide sequence ID" value="NZ_FZOY01000001.1"/>
</dbReference>
<dbReference type="GO" id="GO:0003700">
    <property type="term" value="F:DNA-binding transcription factor activity"/>
    <property type="evidence" value="ECO:0007669"/>
    <property type="project" value="InterPro"/>
</dbReference>
<dbReference type="PROSITE" id="PS01124">
    <property type="entry name" value="HTH_ARAC_FAMILY_2"/>
    <property type="match status" value="1"/>
</dbReference>
<reference evidence="6 7" key="1">
    <citation type="submission" date="2017-06" db="EMBL/GenBank/DDBJ databases">
        <authorList>
            <person name="Kim H.J."/>
            <person name="Triplett B.A."/>
        </authorList>
    </citation>
    <scope>NUCLEOTIDE SEQUENCE [LARGE SCALE GENOMIC DNA]</scope>
    <source>
        <strain evidence="6 7">DSM 29339</strain>
    </source>
</reference>
<protein>
    <submittedName>
        <fullName evidence="6">AraC-type DNA-binding protein</fullName>
    </submittedName>
</protein>
<feature type="domain" description="HTH araC/xylS-type" evidence="4">
    <location>
        <begin position="211"/>
        <end position="312"/>
    </location>
</feature>
<dbReference type="PANTHER" id="PTHR47893">
    <property type="entry name" value="REGULATORY PROTEIN PCHR"/>
    <property type="match status" value="1"/>
</dbReference>
<evidence type="ECO:0000256" key="1">
    <source>
        <dbReference type="ARBA" id="ARBA00023015"/>
    </source>
</evidence>
<dbReference type="InterPro" id="IPR009057">
    <property type="entry name" value="Homeodomain-like_sf"/>
</dbReference>
<evidence type="ECO:0000313" key="6">
    <source>
        <dbReference type="EMBL" id="SNS30593.1"/>
    </source>
</evidence>
<evidence type="ECO:0000313" key="7">
    <source>
        <dbReference type="Proteomes" id="UP000198426"/>
    </source>
</evidence>
<dbReference type="InterPro" id="IPR001079">
    <property type="entry name" value="Galectin_CRD"/>
</dbReference>
<dbReference type="PANTHER" id="PTHR47893:SF1">
    <property type="entry name" value="REGULATORY PROTEIN PCHR"/>
    <property type="match status" value="1"/>
</dbReference>
<keyword evidence="2 6" id="KW-0238">DNA-binding</keyword>
<dbReference type="InterPro" id="IPR053142">
    <property type="entry name" value="PchR_regulatory_protein"/>
</dbReference>
<evidence type="ECO:0000256" key="2">
    <source>
        <dbReference type="ARBA" id="ARBA00023125"/>
    </source>
</evidence>
<keyword evidence="7" id="KW-1185">Reference proteome</keyword>
<dbReference type="Pfam" id="PF12833">
    <property type="entry name" value="HTH_18"/>
    <property type="match status" value="1"/>
</dbReference>
<evidence type="ECO:0000259" key="4">
    <source>
        <dbReference type="PROSITE" id="PS01124"/>
    </source>
</evidence>
<dbReference type="InterPro" id="IPR018060">
    <property type="entry name" value="HTH_AraC"/>
</dbReference>
<proteinExistence type="predicted"/>
<sequence length="312" mass="34621">MVDWKDRTPFYDYLSRLPVEESVLVQLEPGDLGLSSIDVRGRESFIVRFKTGARSIWTMVPEPQWVGFLVPISWAGDYLLNGMAAKPNSVFQLDGTQEYDTVTEQRDAVTVGVRRSVLASAAAALTGGEYQIRAPSQKKMDVPAKHRRQLISILSKAIAASPVSASGDHFQSMPRTIETDMVSAIADWMIQMDDLDTCHLVANRSDLKIVRDAMDAIRQAGHANLSIADLCQAAGVNKSRLHQAFSEVQGVSPGDYLYRTRLTYSREFLLKSERVGQSVKDIAIKHGFLSSGQFARAYRSMFGELPSETMAR</sequence>
<dbReference type="EMBL" id="FZOY01000001">
    <property type="protein sequence ID" value="SNS30593.1"/>
    <property type="molecule type" value="Genomic_DNA"/>
</dbReference>
<organism evidence="6 7">
    <name type="scientific">Tropicimonas sediminicola</name>
    <dbReference type="NCBI Taxonomy" id="1031541"/>
    <lineage>
        <taxon>Bacteria</taxon>
        <taxon>Pseudomonadati</taxon>
        <taxon>Pseudomonadota</taxon>
        <taxon>Alphaproteobacteria</taxon>
        <taxon>Rhodobacterales</taxon>
        <taxon>Roseobacteraceae</taxon>
        <taxon>Tropicimonas</taxon>
    </lineage>
</organism>
<name>A0A239DFQ3_9RHOB</name>
<keyword evidence="1" id="KW-0805">Transcription regulation</keyword>
<evidence type="ECO:0000259" key="5">
    <source>
        <dbReference type="PROSITE" id="PS51304"/>
    </source>
</evidence>
<dbReference type="InterPro" id="IPR018062">
    <property type="entry name" value="HTH_AraC-typ_CS"/>
</dbReference>
<accession>A0A239DFQ3</accession>
<dbReference type="Gene3D" id="1.10.10.60">
    <property type="entry name" value="Homeodomain-like"/>
    <property type="match status" value="1"/>
</dbReference>
<keyword evidence="3" id="KW-0804">Transcription</keyword>